<dbReference type="SUPFAM" id="SSF158442">
    <property type="entry name" value="DsbB-like"/>
    <property type="match status" value="1"/>
</dbReference>
<comment type="caution">
    <text evidence="7">The sequence shown here is derived from an EMBL/GenBank/DDBJ whole genome shotgun (WGS) entry which is preliminary data.</text>
</comment>
<comment type="subcellular location">
    <subcellularLocation>
        <location evidence="1">Cell membrane</location>
        <topology evidence="1">Multi-pass membrane protein</topology>
    </subcellularLocation>
</comment>
<dbReference type="GO" id="GO:0005886">
    <property type="term" value="C:plasma membrane"/>
    <property type="evidence" value="ECO:0007669"/>
    <property type="project" value="UniProtKB-SubCell"/>
</dbReference>
<dbReference type="InterPro" id="IPR023380">
    <property type="entry name" value="DsbB-like_sf"/>
</dbReference>
<dbReference type="Pfam" id="PF02600">
    <property type="entry name" value="DsbB"/>
    <property type="match status" value="1"/>
</dbReference>
<keyword evidence="4 6" id="KW-1133">Transmembrane helix</keyword>
<evidence type="ECO:0000256" key="6">
    <source>
        <dbReference type="SAM" id="Phobius"/>
    </source>
</evidence>
<dbReference type="PANTHER" id="PTHR36570">
    <property type="entry name" value="DISULFIDE BOND FORMATION PROTEIN B"/>
    <property type="match status" value="1"/>
</dbReference>
<feature type="transmembrane region" description="Helical" evidence="6">
    <location>
        <begin position="139"/>
        <end position="160"/>
    </location>
</feature>
<dbReference type="PANTHER" id="PTHR36570:SF3">
    <property type="entry name" value="DISULFIDE BOND FORMATION PROTEIN B"/>
    <property type="match status" value="1"/>
</dbReference>
<evidence type="ECO:0000256" key="1">
    <source>
        <dbReference type="ARBA" id="ARBA00004651"/>
    </source>
</evidence>
<accession>A0A853FF77</accession>
<dbReference type="Proteomes" id="UP000580517">
    <property type="component" value="Unassembled WGS sequence"/>
</dbReference>
<protein>
    <submittedName>
        <fullName evidence="7">Disulfide bond formation protein B</fullName>
    </submittedName>
</protein>
<sequence>MLRRPTALLHLVALLCVTAVGIALVSQHVFDMMPCAWCVLQRLVFLVIAVVCWLGIWLSRASPLGLRLAAVLAAALSVCGVAAAWYQYTVASNLFSCDLTFADRFIAGSGLDAALPWLFGIYATCADARVALMGVEYSLWGMGLFVATGVLGVVALLVSLRETQGAA</sequence>
<dbReference type="EMBL" id="JACCEW010000002">
    <property type="protein sequence ID" value="NYT36676.1"/>
    <property type="molecule type" value="Genomic_DNA"/>
</dbReference>
<evidence type="ECO:0000256" key="5">
    <source>
        <dbReference type="ARBA" id="ARBA00023136"/>
    </source>
</evidence>
<feature type="transmembrane region" description="Helical" evidence="6">
    <location>
        <begin position="65"/>
        <end position="86"/>
    </location>
</feature>
<proteinExistence type="predicted"/>
<organism evidence="7 8">
    <name type="scientific">Allopusillimonas soli</name>
    <dbReference type="NCBI Taxonomy" id="659016"/>
    <lineage>
        <taxon>Bacteria</taxon>
        <taxon>Pseudomonadati</taxon>
        <taxon>Pseudomonadota</taxon>
        <taxon>Betaproteobacteria</taxon>
        <taxon>Burkholderiales</taxon>
        <taxon>Alcaligenaceae</taxon>
        <taxon>Allopusillimonas</taxon>
    </lineage>
</organism>
<keyword evidence="2" id="KW-1003">Cell membrane</keyword>
<keyword evidence="3 6" id="KW-0812">Transmembrane</keyword>
<dbReference type="GO" id="GO:0006457">
    <property type="term" value="P:protein folding"/>
    <property type="evidence" value="ECO:0007669"/>
    <property type="project" value="InterPro"/>
</dbReference>
<dbReference type="InterPro" id="IPR003752">
    <property type="entry name" value="DiS_bond_form_DsbB/BdbC"/>
</dbReference>
<reference evidence="7 8" key="1">
    <citation type="submission" date="2020-07" db="EMBL/GenBank/DDBJ databases">
        <title>Taxonomic revisions and descriptions of new bacterial species based on genomic comparisons in the high-G+C-content subgroup of the family Alcaligenaceae.</title>
        <authorList>
            <person name="Szabo A."/>
            <person name="Felfoldi T."/>
        </authorList>
    </citation>
    <scope>NUCLEOTIDE SEQUENCE [LARGE SCALE GENOMIC DNA]</scope>
    <source>
        <strain evidence="7 8">DSM 25264</strain>
    </source>
</reference>
<dbReference type="OrthoDB" id="3711263at2"/>
<evidence type="ECO:0000256" key="4">
    <source>
        <dbReference type="ARBA" id="ARBA00022989"/>
    </source>
</evidence>
<evidence type="ECO:0000313" key="8">
    <source>
        <dbReference type="Proteomes" id="UP000580517"/>
    </source>
</evidence>
<dbReference type="RefSeq" id="WP_129969086.1">
    <property type="nucleotide sequence ID" value="NZ_JACCEW010000002.1"/>
</dbReference>
<feature type="transmembrane region" description="Helical" evidence="6">
    <location>
        <begin position="39"/>
        <end position="58"/>
    </location>
</feature>
<dbReference type="GO" id="GO:0015035">
    <property type="term" value="F:protein-disulfide reductase activity"/>
    <property type="evidence" value="ECO:0007669"/>
    <property type="project" value="InterPro"/>
</dbReference>
<name>A0A853FF77_9BURK</name>
<evidence type="ECO:0000256" key="3">
    <source>
        <dbReference type="ARBA" id="ARBA00022692"/>
    </source>
</evidence>
<gene>
    <name evidence="7" type="ORF">H0A68_07305</name>
</gene>
<keyword evidence="8" id="KW-1185">Reference proteome</keyword>
<evidence type="ECO:0000256" key="2">
    <source>
        <dbReference type="ARBA" id="ARBA00022475"/>
    </source>
</evidence>
<dbReference type="InterPro" id="IPR050183">
    <property type="entry name" value="DsbB"/>
</dbReference>
<evidence type="ECO:0000313" key="7">
    <source>
        <dbReference type="EMBL" id="NYT36676.1"/>
    </source>
</evidence>
<dbReference type="Gene3D" id="1.20.1550.10">
    <property type="entry name" value="DsbB-like"/>
    <property type="match status" value="1"/>
</dbReference>
<keyword evidence="5 6" id="KW-0472">Membrane</keyword>
<dbReference type="AlphaFoldDB" id="A0A853FF77"/>